<evidence type="ECO:0000313" key="3">
    <source>
        <dbReference type="Proteomes" id="UP000199527"/>
    </source>
</evidence>
<sequence>MTPMFQSVAASLGNSLRQPVDWSQSTNGKGVTVAWCRLSDAAQILPMARLIKVLGGRLSTITAYQIKQQPDGLEIAYHFDLDGDTLTATVTVAAAPRTIPSLTGVFRNADWNEREFMELYQIEVTGHPNPRRLFIDENIDPAVLQRFIPYSDLVNAASTKALWEKIMITKGDAQ</sequence>
<feature type="domain" description="NADH:ubiquinone oxidoreductase 30kDa subunit" evidence="1">
    <location>
        <begin position="41"/>
        <end position="139"/>
    </location>
</feature>
<organism evidence="2 3">
    <name type="scientific">Ferrimonas sediminum</name>
    <dbReference type="NCBI Taxonomy" id="718193"/>
    <lineage>
        <taxon>Bacteria</taxon>
        <taxon>Pseudomonadati</taxon>
        <taxon>Pseudomonadota</taxon>
        <taxon>Gammaproteobacteria</taxon>
        <taxon>Alteromonadales</taxon>
        <taxon>Ferrimonadaceae</taxon>
        <taxon>Ferrimonas</taxon>
    </lineage>
</organism>
<name>A0A1G8RB44_9GAMM</name>
<dbReference type="InterPro" id="IPR037232">
    <property type="entry name" value="NADH_quin_OxRdtase_su_C/D-like"/>
</dbReference>
<dbReference type="RefSeq" id="WP_176819239.1">
    <property type="nucleotide sequence ID" value="NZ_FNEM01000005.1"/>
</dbReference>
<dbReference type="AlphaFoldDB" id="A0A1G8RB44"/>
<evidence type="ECO:0000313" key="2">
    <source>
        <dbReference type="EMBL" id="SDJ14073.1"/>
    </source>
</evidence>
<reference evidence="3" key="1">
    <citation type="submission" date="2016-10" db="EMBL/GenBank/DDBJ databases">
        <authorList>
            <person name="Varghese N."/>
            <person name="Submissions S."/>
        </authorList>
    </citation>
    <scope>NUCLEOTIDE SEQUENCE [LARGE SCALE GENOMIC DNA]</scope>
    <source>
        <strain evidence="3">DSM 23317</strain>
    </source>
</reference>
<evidence type="ECO:0000259" key="1">
    <source>
        <dbReference type="Pfam" id="PF00329"/>
    </source>
</evidence>
<dbReference type="Proteomes" id="UP000199527">
    <property type="component" value="Unassembled WGS sequence"/>
</dbReference>
<dbReference type="EMBL" id="FNEM01000005">
    <property type="protein sequence ID" value="SDJ14073.1"/>
    <property type="molecule type" value="Genomic_DNA"/>
</dbReference>
<dbReference type="SUPFAM" id="SSF143243">
    <property type="entry name" value="Nqo5-like"/>
    <property type="match status" value="1"/>
</dbReference>
<dbReference type="Pfam" id="PF00329">
    <property type="entry name" value="Complex1_30kDa"/>
    <property type="match status" value="1"/>
</dbReference>
<protein>
    <submittedName>
        <fullName evidence="2">Respiratory-chain NADH dehydrogenase, subunit</fullName>
    </submittedName>
</protein>
<proteinExistence type="predicted"/>
<dbReference type="InterPro" id="IPR001268">
    <property type="entry name" value="NADH_UbQ_OxRdtase_30kDa_su"/>
</dbReference>
<accession>A0A1G8RB44</accession>
<dbReference type="GO" id="GO:0008137">
    <property type="term" value="F:NADH dehydrogenase (ubiquinone) activity"/>
    <property type="evidence" value="ECO:0007669"/>
    <property type="project" value="InterPro"/>
</dbReference>
<gene>
    <name evidence="2" type="ORF">SAMN04488540_105116</name>
</gene>
<dbReference type="Gene3D" id="3.30.460.80">
    <property type="entry name" value="NADH:ubiquinone oxidoreductase, 30kDa subunit"/>
    <property type="match status" value="1"/>
</dbReference>
<keyword evidence="3" id="KW-1185">Reference proteome</keyword>